<dbReference type="GO" id="GO:0051301">
    <property type="term" value="P:cell division"/>
    <property type="evidence" value="ECO:0007669"/>
    <property type="project" value="UniProtKB-KW"/>
</dbReference>
<dbReference type="GO" id="GO:0009037">
    <property type="term" value="F:tyrosine-based site-specific recombinase activity"/>
    <property type="evidence" value="ECO:0007669"/>
    <property type="project" value="UniProtKB-UniRule"/>
</dbReference>
<evidence type="ECO:0000313" key="13">
    <source>
        <dbReference type="Proteomes" id="UP000247099"/>
    </source>
</evidence>
<evidence type="ECO:0000256" key="5">
    <source>
        <dbReference type="ARBA" id="ARBA00022908"/>
    </source>
</evidence>
<evidence type="ECO:0000313" key="12">
    <source>
        <dbReference type="EMBL" id="PXA05654.1"/>
    </source>
</evidence>
<dbReference type="GO" id="GO:0006313">
    <property type="term" value="P:DNA transposition"/>
    <property type="evidence" value="ECO:0007669"/>
    <property type="project" value="UniProtKB-UniRule"/>
</dbReference>
<protein>
    <recommendedName>
        <fullName evidence="9">Tyrosine recombinase XerC</fullName>
    </recommendedName>
</protein>
<dbReference type="PANTHER" id="PTHR30349:SF77">
    <property type="entry name" value="TYROSINE RECOMBINASE XERC"/>
    <property type="match status" value="1"/>
</dbReference>
<dbReference type="PROSITE" id="PS51898">
    <property type="entry name" value="TYR_RECOMBINASE"/>
    <property type="match status" value="1"/>
</dbReference>
<feature type="active site" evidence="9">
    <location>
        <position position="157"/>
    </location>
</feature>
<keyword evidence="2 9" id="KW-0963">Cytoplasm</keyword>
<evidence type="ECO:0000256" key="6">
    <source>
        <dbReference type="ARBA" id="ARBA00023125"/>
    </source>
</evidence>
<proteinExistence type="inferred from homology"/>
<dbReference type="InterPro" id="IPR010998">
    <property type="entry name" value="Integrase_recombinase_N"/>
</dbReference>
<evidence type="ECO:0000256" key="2">
    <source>
        <dbReference type="ARBA" id="ARBA00022490"/>
    </source>
</evidence>
<feature type="active site" description="O-(3'-phospho-DNA)-tyrosine intermediate" evidence="9">
    <location>
        <position position="284"/>
    </location>
</feature>
<evidence type="ECO:0000256" key="4">
    <source>
        <dbReference type="ARBA" id="ARBA00022829"/>
    </source>
</evidence>
<dbReference type="Proteomes" id="UP000247099">
    <property type="component" value="Unassembled WGS sequence"/>
</dbReference>
<dbReference type="InterPro" id="IPR004107">
    <property type="entry name" value="Integrase_SAM-like_N"/>
</dbReference>
<dbReference type="AlphaFoldDB" id="A0A317ZIV7"/>
<keyword evidence="3 9" id="KW-0132">Cell division</keyword>
<accession>A0A317ZIV7</accession>
<feature type="active site" evidence="9">
    <location>
        <position position="252"/>
    </location>
</feature>
<keyword evidence="5 9" id="KW-0229">DNA integration</keyword>
<dbReference type="EMBL" id="QHJQ01000001">
    <property type="protein sequence ID" value="PXA05654.1"/>
    <property type="molecule type" value="Genomic_DNA"/>
</dbReference>
<comment type="subcellular location">
    <subcellularLocation>
        <location evidence="1 9">Cytoplasm</location>
    </subcellularLocation>
</comment>
<feature type="domain" description="Tyr recombinase" evidence="10">
    <location>
        <begin position="110"/>
        <end position="297"/>
    </location>
</feature>
<dbReference type="InterPro" id="IPR011010">
    <property type="entry name" value="DNA_brk_join_enz"/>
</dbReference>
<feature type="domain" description="Core-binding (CB)" evidence="11">
    <location>
        <begin position="2"/>
        <end position="89"/>
    </location>
</feature>
<name>A0A317ZIV7_9BACT</name>
<dbReference type="GO" id="GO:0007059">
    <property type="term" value="P:chromosome segregation"/>
    <property type="evidence" value="ECO:0007669"/>
    <property type="project" value="UniProtKB-UniRule"/>
</dbReference>
<dbReference type="GO" id="GO:0003677">
    <property type="term" value="F:DNA binding"/>
    <property type="evidence" value="ECO:0007669"/>
    <property type="project" value="UniProtKB-UniRule"/>
</dbReference>
<dbReference type="Gene3D" id="1.10.443.10">
    <property type="entry name" value="Intergrase catalytic core"/>
    <property type="match status" value="1"/>
</dbReference>
<dbReference type="InterPro" id="IPR044068">
    <property type="entry name" value="CB"/>
</dbReference>
<feature type="active site" evidence="9">
    <location>
        <position position="181"/>
    </location>
</feature>
<sequence length="303" mass="34300">MPEHIPYLEAFIAHLRLERRVSDYTVRNYSAAVGNFVKWLEAAGKWKDDFGVVRPVMVRSFLVEQGRRIARRTLHNHVSGLRAFYRYLREQGVVEANPFTGVTLPKLEKPLPKFLSEAQMTQLLNAPLTLWKDGKLGEFEAFRDSLILELLYGGGLRVSELCGLTHGDVDPGQGVARVMGKGRKQRLCPLGPVATQCLKTFIRRFELSADLKDFVICHRNGKPMQPREIQKLLKKHLAAAELPLDMTPHKLRHSFATHMLDHGADLRAVQELLGHANLSTTQVYTHVSVARLKEAHKQAHPRA</sequence>
<reference evidence="12 13" key="1">
    <citation type="submission" date="2018-05" db="EMBL/GenBank/DDBJ databases">
        <title>Coraliomargarita sinensis sp. nov., isolated from a marine solar saltern.</title>
        <authorList>
            <person name="Zhou L.Y."/>
        </authorList>
    </citation>
    <scope>NUCLEOTIDE SEQUENCE [LARGE SCALE GENOMIC DNA]</scope>
    <source>
        <strain evidence="12 13">WN38</strain>
    </source>
</reference>
<dbReference type="Gene3D" id="1.10.150.130">
    <property type="match status" value="1"/>
</dbReference>
<keyword evidence="6 9" id="KW-0238">DNA-binding</keyword>
<dbReference type="InterPro" id="IPR002104">
    <property type="entry name" value="Integrase_catalytic"/>
</dbReference>
<comment type="caution">
    <text evidence="12">The sequence shown here is derived from an EMBL/GenBank/DDBJ whole genome shotgun (WGS) entry which is preliminary data.</text>
</comment>
<dbReference type="CDD" id="cd00798">
    <property type="entry name" value="INT_XerDC_C"/>
    <property type="match status" value="1"/>
</dbReference>
<keyword evidence="13" id="KW-1185">Reference proteome</keyword>
<feature type="active site" evidence="9">
    <location>
        <position position="275"/>
    </location>
</feature>
<dbReference type="HAMAP" id="MF_01808">
    <property type="entry name" value="Recomb_XerC_XerD"/>
    <property type="match status" value="1"/>
</dbReference>
<evidence type="ECO:0000256" key="1">
    <source>
        <dbReference type="ARBA" id="ARBA00004496"/>
    </source>
</evidence>
<dbReference type="InParanoid" id="A0A317ZIV7"/>
<comment type="similarity">
    <text evidence="9">Belongs to the 'phage' integrase family. XerC subfamily.</text>
</comment>
<evidence type="ECO:0000256" key="9">
    <source>
        <dbReference type="HAMAP-Rule" id="MF_01808"/>
    </source>
</evidence>
<comment type="function">
    <text evidence="9">Site-specific tyrosine recombinase, which acts by catalyzing the cutting and rejoining of the recombining DNA molecules. The XerC-XerD complex is essential to convert dimers of the bacterial chromosome into monomers to permit their segregation at cell division. It also contributes to the segregational stability of plasmids.</text>
</comment>
<dbReference type="PROSITE" id="PS51900">
    <property type="entry name" value="CB"/>
    <property type="match status" value="1"/>
</dbReference>
<keyword evidence="7 9" id="KW-0233">DNA recombination</keyword>
<evidence type="ECO:0000256" key="7">
    <source>
        <dbReference type="ARBA" id="ARBA00023172"/>
    </source>
</evidence>
<evidence type="ECO:0000256" key="8">
    <source>
        <dbReference type="ARBA" id="ARBA00023306"/>
    </source>
</evidence>
<dbReference type="RefSeq" id="WP_110129850.1">
    <property type="nucleotide sequence ID" value="NZ_QHJQ01000001.1"/>
</dbReference>
<keyword evidence="4 9" id="KW-0159">Chromosome partition</keyword>
<dbReference type="InterPro" id="IPR023009">
    <property type="entry name" value="Tyrosine_recombinase_XerC/XerD"/>
</dbReference>
<dbReference type="PANTHER" id="PTHR30349">
    <property type="entry name" value="PHAGE INTEGRASE-RELATED"/>
    <property type="match status" value="1"/>
</dbReference>
<dbReference type="GO" id="GO:0005737">
    <property type="term" value="C:cytoplasm"/>
    <property type="evidence" value="ECO:0007669"/>
    <property type="project" value="UniProtKB-SubCell"/>
</dbReference>
<gene>
    <name evidence="9" type="primary">xerC</name>
    <name evidence="12" type="ORF">DDZ13_01920</name>
</gene>
<dbReference type="InterPro" id="IPR013762">
    <property type="entry name" value="Integrase-like_cat_sf"/>
</dbReference>
<evidence type="ECO:0000259" key="11">
    <source>
        <dbReference type="PROSITE" id="PS51900"/>
    </source>
</evidence>
<comment type="subunit">
    <text evidence="9">Forms a cyclic heterotetrameric complex composed of two molecules of XerC and two molecules of XerD.</text>
</comment>
<dbReference type="SUPFAM" id="SSF56349">
    <property type="entry name" value="DNA breaking-rejoining enzymes"/>
    <property type="match status" value="1"/>
</dbReference>
<feature type="active site" evidence="9">
    <location>
        <position position="249"/>
    </location>
</feature>
<dbReference type="Pfam" id="PF00589">
    <property type="entry name" value="Phage_integrase"/>
    <property type="match status" value="1"/>
</dbReference>
<keyword evidence="8 9" id="KW-0131">Cell cycle</keyword>
<evidence type="ECO:0000256" key="3">
    <source>
        <dbReference type="ARBA" id="ARBA00022618"/>
    </source>
</evidence>
<dbReference type="InterPro" id="IPR050090">
    <property type="entry name" value="Tyrosine_recombinase_XerCD"/>
</dbReference>
<dbReference type="OrthoDB" id="9801717at2"/>
<dbReference type="Pfam" id="PF02899">
    <property type="entry name" value="Phage_int_SAM_1"/>
    <property type="match status" value="1"/>
</dbReference>
<organism evidence="12 13">
    <name type="scientific">Coraliomargarita sinensis</name>
    <dbReference type="NCBI Taxonomy" id="2174842"/>
    <lineage>
        <taxon>Bacteria</taxon>
        <taxon>Pseudomonadati</taxon>
        <taxon>Verrucomicrobiota</taxon>
        <taxon>Opitutia</taxon>
        <taxon>Puniceicoccales</taxon>
        <taxon>Coraliomargaritaceae</taxon>
        <taxon>Coraliomargarita</taxon>
    </lineage>
</organism>
<evidence type="ECO:0000259" key="10">
    <source>
        <dbReference type="PROSITE" id="PS51898"/>
    </source>
</evidence>